<dbReference type="SUPFAM" id="SSF52540">
    <property type="entry name" value="P-loop containing nucleoside triphosphate hydrolases"/>
    <property type="match status" value="1"/>
</dbReference>
<dbReference type="SMART" id="SM00382">
    <property type="entry name" value="AAA"/>
    <property type="match status" value="1"/>
</dbReference>
<evidence type="ECO:0000256" key="2">
    <source>
        <dbReference type="ARBA" id="ARBA00022741"/>
    </source>
</evidence>
<sequence length="328" mass="34223">MSPLNAPPTPLLDARHLAKRYGARQAVADVSLQVAPGTLLGLLGPNGAGKSTTLAMIAGLTPADGGSVTIAGQSQADDPAAARRHIGLVTQELALHDTLSARRNLLLFGALHGLRGAALAQRADAVLDQVGLADRANDRPETFSGGMKRRLHIACALVHDPALVLLDEPTAGVDPQSRLAIFTMLEALRAAGKALVYTTHHMDEVERLADQLVIIDHGRVVAQGTLAALRQRLPGHQRLDIALATPADDALLTAVRSLPGVHQADARPDGLTLTLADSAAPEAPGLAGSAAMVLALLSARGITVQHLASQRATLEDVFIDLTGRQLRD</sequence>
<evidence type="ECO:0000256" key="1">
    <source>
        <dbReference type="ARBA" id="ARBA00022475"/>
    </source>
</evidence>
<dbReference type="EMBL" id="BJCL01000003">
    <property type="protein sequence ID" value="GCL62450.1"/>
    <property type="molecule type" value="Genomic_DNA"/>
</dbReference>
<protein>
    <submittedName>
        <fullName evidence="5">ABC transporter ATP-binding protein</fullName>
    </submittedName>
</protein>
<dbReference type="RefSeq" id="WP_137732208.1">
    <property type="nucleotide sequence ID" value="NZ_BJCL01000003.1"/>
</dbReference>
<dbReference type="Proteomes" id="UP000301751">
    <property type="component" value="Unassembled WGS sequence"/>
</dbReference>
<evidence type="ECO:0000313" key="5">
    <source>
        <dbReference type="EMBL" id="GCL62450.1"/>
    </source>
</evidence>
<dbReference type="InterPro" id="IPR027417">
    <property type="entry name" value="P-loop_NTPase"/>
</dbReference>
<dbReference type="InterPro" id="IPR003593">
    <property type="entry name" value="AAA+_ATPase"/>
</dbReference>
<organism evidence="5 6">
    <name type="scientific">Pseudaquabacterium pictum</name>
    <dbReference type="NCBI Taxonomy" id="2315236"/>
    <lineage>
        <taxon>Bacteria</taxon>
        <taxon>Pseudomonadati</taxon>
        <taxon>Pseudomonadota</taxon>
        <taxon>Betaproteobacteria</taxon>
        <taxon>Burkholderiales</taxon>
        <taxon>Sphaerotilaceae</taxon>
        <taxon>Pseudaquabacterium</taxon>
    </lineage>
</organism>
<dbReference type="Gene3D" id="3.40.50.300">
    <property type="entry name" value="P-loop containing nucleotide triphosphate hydrolases"/>
    <property type="match status" value="1"/>
</dbReference>
<dbReference type="PANTHER" id="PTHR43582">
    <property type="entry name" value="LINEARMYCIN RESISTANCE ATP-BINDING PROTEIN LNRL"/>
    <property type="match status" value="1"/>
</dbReference>
<keyword evidence="2" id="KW-0547">Nucleotide-binding</keyword>
<name>A0A480ANY6_9BURK</name>
<accession>A0A480ANY6</accession>
<comment type="caution">
    <text evidence="5">The sequence shown here is derived from an EMBL/GenBank/DDBJ whole genome shotgun (WGS) entry which is preliminary data.</text>
</comment>
<dbReference type="GO" id="GO:0005524">
    <property type="term" value="F:ATP binding"/>
    <property type="evidence" value="ECO:0007669"/>
    <property type="project" value="UniProtKB-KW"/>
</dbReference>
<reference evidence="6" key="1">
    <citation type="submission" date="2019-03" db="EMBL/GenBank/DDBJ databases">
        <title>Aquabacterium pictum sp.nov., the first bacteriochlorophyll a-containing freshwater bacterium in the genus Aquabacterium of the class Betaproteobacteria.</title>
        <authorList>
            <person name="Hirose S."/>
            <person name="Tank M."/>
            <person name="Hara E."/>
            <person name="Tamaki H."/>
            <person name="Takaichi S."/>
            <person name="Haruta S."/>
            <person name="Hanada S."/>
        </authorList>
    </citation>
    <scope>NUCLEOTIDE SEQUENCE [LARGE SCALE GENOMIC DNA]</scope>
    <source>
        <strain evidence="6">W35</strain>
    </source>
</reference>
<dbReference type="CDD" id="cd03263">
    <property type="entry name" value="ABC_subfamily_A"/>
    <property type="match status" value="1"/>
</dbReference>
<dbReference type="PROSITE" id="PS50893">
    <property type="entry name" value="ABC_TRANSPORTER_2"/>
    <property type="match status" value="1"/>
</dbReference>
<dbReference type="InterPro" id="IPR003439">
    <property type="entry name" value="ABC_transporter-like_ATP-bd"/>
</dbReference>
<dbReference type="PANTHER" id="PTHR43582:SF2">
    <property type="entry name" value="LINEARMYCIN RESISTANCE ATP-BINDING PROTEIN LNRL"/>
    <property type="match status" value="1"/>
</dbReference>
<evidence type="ECO:0000313" key="6">
    <source>
        <dbReference type="Proteomes" id="UP000301751"/>
    </source>
</evidence>
<dbReference type="GO" id="GO:0016887">
    <property type="term" value="F:ATP hydrolysis activity"/>
    <property type="evidence" value="ECO:0007669"/>
    <property type="project" value="InterPro"/>
</dbReference>
<keyword evidence="1" id="KW-1003">Cell membrane</keyword>
<dbReference type="OrthoDB" id="9804819at2"/>
<dbReference type="AlphaFoldDB" id="A0A480ANY6"/>
<feature type="domain" description="ABC transporter" evidence="4">
    <location>
        <begin position="12"/>
        <end position="242"/>
    </location>
</feature>
<evidence type="ECO:0000256" key="3">
    <source>
        <dbReference type="ARBA" id="ARBA00022840"/>
    </source>
</evidence>
<keyword evidence="6" id="KW-1185">Reference proteome</keyword>
<gene>
    <name evidence="5" type="ORF">AQPW35_15310</name>
</gene>
<proteinExistence type="predicted"/>
<keyword evidence="3 5" id="KW-0067">ATP-binding</keyword>
<dbReference type="Pfam" id="PF00005">
    <property type="entry name" value="ABC_tran"/>
    <property type="match status" value="1"/>
</dbReference>
<evidence type="ECO:0000259" key="4">
    <source>
        <dbReference type="PROSITE" id="PS50893"/>
    </source>
</evidence>
<keyword evidence="1" id="KW-0472">Membrane</keyword>